<feature type="compositionally biased region" description="Polar residues" evidence="1">
    <location>
        <begin position="38"/>
        <end position="54"/>
    </location>
</feature>
<dbReference type="Proteomes" id="UP001488838">
    <property type="component" value="Unassembled WGS sequence"/>
</dbReference>
<accession>A0AAW0IWU7</accession>
<protein>
    <submittedName>
        <fullName evidence="2">Uncharacterized protein</fullName>
    </submittedName>
</protein>
<evidence type="ECO:0000256" key="1">
    <source>
        <dbReference type="SAM" id="MobiDB-lite"/>
    </source>
</evidence>
<feature type="region of interest" description="Disordered" evidence="1">
    <location>
        <begin position="37"/>
        <end position="103"/>
    </location>
</feature>
<keyword evidence="3" id="KW-1185">Reference proteome</keyword>
<feature type="compositionally biased region" description="Low complexity" evidence="1">
    <location>
        <begin position="77"/>
        <end position="92"/>
    </location>
</feature>
<dbReference type="EMBL" id="JBBHLL010000086">
    <property type="protein sequence ID" value="KAK7818591.1"/>
    <property type="molecule type" value="Genomic_DNA"/>
</dbReference>
<feature type="compositionally biased region" description="Basic and acidic residues" evidence="1">
    <location>
        <begin position="1"/>
        <end position="13"/>
    </location>
</feature>
<name>A0AAW0IWU7_MYOGA</name>
<dbReference type="AlphaFoldDB" id="A0AAW0IWU7"/>
<evidence type="ECO:0000313" key="3">
    <source>
        <dbReference type="Proteomes" id="UP001488838"/>
    </source>
</evidence>
<comment type="caution">
    <text evidence="2">The sequence shown here is derived from an EMBL/GenBank/DDBJ whole genome shotgun (WGS) entry which is preliminary data.</text>
</comment>
<organism evidence="2 3">
    <name type="scientific">Myodes glareolus</name>
    <name type="common">Bank vole</name>
    <name type="synonym">Clethrionomys glareolus</name>
    <dbReference type="NCBI Taxonomy" id="447135"/>
    <lineage>
        <taxon>Eukaryota</taxon>
        <taxon>Metazoa</taxon>
        <taxon>Chordata</taxon>
        <taxon>Craniata</taxon>
        <taxon>Vertebrata</taxon>
        <taxon>Euteleostomi</taxon>
        <taxon>Mammalia</taxon>
        <taxon>Eutheria</taxon>
        <taxon>Euarchontoglires</taxon>
        <taxon>Glires</taxon>
        <taxon>Rodentia</taxon>
        <taxon>Myomorpha</taxon>
        <taxon>Muroidea</taxon>
        <taxon>Cricetidae</taxon>
        <taxon>Arvicolinae</taxon>
        <taxon>Myodes</taxon>
    </lineage>
</organism>
<reference evidence="2 3" key="1">
    <citation type="journal article" date="2023" name="bioRxiv">
        <title>Conserved and derived expression patterns and positive selection on dental genes reveal complex evolutionary context of ever-growing rodent molars.</title>
        <authorList>
            <person name="Calamari Z.T."/>
            <person name="Song A."/>
            <person name="Cohen E."/>
            <person name="Akter M."/>
            <person name="Roy R.D."/>
            <person name="Hallikas O."/>
            <person name="Christensen M.M."/>
            <person name="Li P."/>
            <person name="Marangoni P."/>
            <person name="Jernvall J."/>
            <person name="Klein O.D."/>
        </authorList>
    </citation>
    <scope>NUCLEOTIDE SEQUENCE [LARGE SCALE GENOMIC DNA]</scope>
    <source>
        <strain evidence="2">V071</strain>
    </source>
</reference>
<gene>
    <name evidence="2" type="ORF">U0070_001566</name>
</gene>
<feature type="region of interest" description="Disordered" evidence="1">
    <location>
        <begin position="1"/>
        <end position="25"/>
    </location>
</feature>
<sequence length="103" mass="10813">MLSKSLLKDERQRSGSSRTLGVPRAFGYAREEGVIGLDSSTSLPPATVKSQGAQRRSRHWRGANEERMTGGGENYKSQHAARSAASAEAGCALEPGVGPDAVG</sequence>
<evidence type="ECO:0000313" key="2">
    <source>
        <dbReference type="EMBL" id="KAK7818591.1"/>
    </source>
</evidence>
<proteinExistence type="predicted"/>